<dbReference type="AlphaFoldDB" id="A0A915A334"/>
<dbReference type="WBParaSite" id="PgE141_g004_t01">
    <property type="protein sequence ID" value="PgE141_g004_t01"/>
    <property type="gene ID" value="PgE141_g004"/>
</dbReference>
<dbReference type="Proteomes" id="UP000887569">
    <property type="component" value="Unplaced"/>
</dbReference>
<evidence type="ECO:0000313" key="2">
    <source>
        <dbReference type="WBParaSite" id="PgE141_g004_t01"/>
    </source>
</evidence>
<reference evidence="2" key="1">
    <citation type="submission" date="2022-11" db="UniProtKB">
        <authorList>
            <consortium name="WormBaseParasite"/>
        </authorList>
    </citation>
    <scope>IDENTIFICATION</scope>
</reference>
<organism evidence="1 2">
    <name type="scientific">Parascaris univalens</name>
    <name type="common">Nematode worm</name>
    <dbReference type="NCBI Taxonomy" id="6257"/>
    <lineage>
        <taxon>Eukaryota</taxon>
        <taxon>Metazoa</taxon>
        <taxon>Ecdysozoa</taxon>
        <taxon>Nematoda</taxon>
        <taxon>Chromadorea</taxon>
        <taxon>Rhabditida</taxon>
        <taxon>Spirurina</taxon>
        <taxon>Ascaridomorpha</taxon>
        <taxon>Ascaridoidea</taxon>
        <taxon>Ascarididae</taxon>
        <taxon>Parascaris</taxon>
    </lineage>
</organism>
<keyword evidence="1" id="KW-1185">Reference proteome</keyword>
<name>A0A915A334_PARUN</name>
<protein>
    <submittedName>
        <fullName evidence="2">Uncharacterized protein</fullName>
    </submittedName>
</protein>
<sequence length="116" mass="12717">MVCGLTRNVSPKPKLISMLFRGALTARLLPPTTGASVSQVNTSSDVYSSCPRAEWHCSFQGRDEGKFSDWLHCKHGQLSLLLPLHPFPLCLMLAVSPMCPCNRTRTAAGILACERM</sequence>
<proteinExistence type="predicted"/>
<accession>A0A915A334</accession>
<evidence type="ECO:0000313" key="1">
    <source>
        <dbReference type="Proteomes" id="UP000887569"/>
    </source>
</evidence>